<dbReference type="GO" id="GO:0005874">
    <property type="term" value="C:microtubule"/>
    <property type="evidence" value="ECO:0007669"/>
    <property type="project" value="UniProtKB-KW"/>
</dbReference>
<feature type="compositionally biased region" description="Polar residues" evidence="6">
    <location>
        <begin position="574"/>
        <end position="583"/>
    </location>
</feature>
<dbReference type="SUPFAM" id="SSF47576">
    <property type="entry name" value="Calponin-homology domain, CH-domain"/>
    <property type="match status" value="1"/>
</dbReference>
<dbReference type="AlphaFoldDB" id="A0A9D5CRW9"/>
<dbReference type="SUPFAM" id="SSF52540">
    <property type="entry name" value="P-loop containing nucleoside triphosphate hydrolases"/>
    <property type="match status" value="1"/>
</dbReference>
<feature type="compositionally biased region" description="Polar residues" evidence="6">
    <location>
        <begin position="592"/>
        <end position="601"/>
    </location>
</feature>
<name>A0A9D5CRW9_9LILI</name>
<dbReference type="Pfam" id="PF00307">
    <property type="entry name" value="CH"/>
    <property type="match status" value="1"/>
</dbReference>
<dbReference type="InterPro" id="IPR027417">
    <property type="entry name" value="P-loop_NTPase"/>
</dbReference>
<reference evidence="9" key="1">
    <citation type="submission" date="2021-03" db="EMBL/GenBank/DDBJ databases">
        <authorList>
            <person name="Li Z."/>
            <person name="Yang C."/>
        </authorList>
    </citation>
    <scope>NUCLEOTIDE SEQUENCE</scope>
    <source>
        <strain evidence="9">Dzin_1.0</strain>
        <tissue evidence="9">Leaf</tissue>
    </source>
</reference>
<dbReference type="CDD" id="cd21203">
    <property type="entry name" value="CH_AtKIN14-like"/>
    <property type="match status" value="1"/>
</dbReference>
<evidence type="ECO:0000256" key="6">
    <source>
        <dbReference type="SAM" id="MobiDB-lite"/>
    </source>
</evidence>
<feature type="coiled-coil region" evidence="5">
    <location>
        <begin position="367"/>
        <end position="394"/>
    </location>
</feature>
<protein>
    <submittedName>
        <fullName evidence="9">Uncharacterized protein</fullName>
    </submittedName>
</protein>
<keyword evidence="5" id="KW-0175">Coiled coil</keyword>
<comment type="similarity">
    <text evidence="1">Belongs to the TRAFAC class myosin-kinesin ATPase superfamily. Kinesin family. KIN-14 subfamily.</text>
</comment>
<sequence>MPMASEGLFSISVASVMEEVLKQHGTRLSDTNLASRKAEEAASRRYEAARWLRKTVGVVGAKDLPEEPSEEEFRLGLRNGLILCNALNKIQPGKSEGDSVHLPDGAALSAYQYFENVRNFLVAVQEMGFPLFEASDLEQNTSHSLNTLVRAVLSGKKPDEVPLLVESVLCKLMEELQNHITNRNEMVQTPSKDQADGNRSFLKQKVSAELVSVPGEPRMETEESNLTKPKKESCFQMISKVENDVASKDRLLKQCVIFDQQERDIQELKQALCETRAGMKFMQMKYFEECNYLGKYLHSLAHAATGYHKVLEENRKLYNQVQDLKGGQAKTLMFVHISPEMDAIGETISTLKFAERVSTVELGAARANKESGEVKELKEQILSLKAALARKGGEEHFQGMTPSPDALRMKNDAPSPVYSNQGVNAGHQMNRRQPMEDVGNIEARSKNSSKQKKPSYDFQELLATNDSLPWLDQSPRVNFQKDDERDIGSGEWVDKIMVNREEPGSMTRDGIPIGDWEGDSARLPDLFYQRFLHDSTGEGNQRHTLNAARRKGSYDFDMQRNRTPSHSHIPPPSQKTLSGSGHATNRAGRQPISGSNDSKLGSSGGKMGNVK</sequence>
<dbReference type="InterPro" id="IPR027640">
    <property type="entry name" value="Kinesin-like_fam"/>
</dbReference>
<evidence type="ECO:0000259" key="7">
    <source>
        <dbReference type="PROSITE" id="PS50021"/>
    </source>
</evidence>
<evidence type="ECO:0000313" key="10">
    <source>
        <dbReference type="Proteomes" id="UP001085076"/>
    </source>
</evidence>
<gene>
    <name evidence="9" type="ORF">J5N97_014055</name>
</gene>
<keyword evidence="10" id="KW-1185">Reference proteome</keyword>
<evidence type="ECO:0000313" key="9">
    <source>
        <dbReference type="EMBL" id="KAJ0978581.1"/>
    </source>
</evidence>
<dbReference type="Gene3D" id="1.10.418.10">
    <property type="entry name" value="Calponin-like domain"/>
    <property type="match status" value="1"/>
</dbReference>
<dbReference type="PROSITE" id="PS50021">
    <property type="entry name" value="CH"/>
    <property type="match status" value="1"/>
</dbReference>
<feature type="region of interest" description="Disordered" evidence="6">
    <location>
        <begin position="550"/>
        <end position="611"/>
    </location>
</feature>
<evidence type="ECO:0000259" key="8">
    <source>
        <dbReference type="PROSITE" id="PS50067"/>
    </source>
</evidence>
<dbReference type="PROSITE" id="PS50067">
    <property type="entry name" value="KINESIN_MOTOR_2"/>
    <property type="match status" value="1"/>
</dbReference>
<dbReference type="GO" id="GO:0003777">
    <property type="term" value="F:microtubule motor activity"/>
    <property type="evidence" value="ECO:0007669"/>
    <property type="project" value="InterPro"/>
</dbReference>
<evidence type="ECO:0000256" key="4">
    <source>
        <dbReference type="PROSITE-ProRule" id="PRU00283"/>
    </source>
</evidence>
<dbReference type="GO" id="GO:0008017">
    <property type="term" value="F:microtubule binding"/>
    <property type="evidence" value="ECO:0007669"/>
    <property type="project" value="InterPro"/>
</dbReference>
<accession>A0A9D5CRW9</accession>
<dbReference type="OrthoDB" id="3176171at2759"/>
<feature type="domain" description="Calponin-homology (CH)" evidence="7">
    <location>
        <begin position="42"/>
        <end position="157"/>
    </location>
</feature>
<keyword evidence="3" id="KW-0505">Motor protein</keyword>
<dbReference type="InterPro" id="IPR001752">
    <property type="entry name" value="Kinesin_motor_dom"/>
</dbReference>
<evidence type="ECO:0000256" key="3">
    <source>
        <dbReference type="ARBA" id="ARBA00023175"/>
    </source>
</evidence>
<dbReference type="InterPro" id="IPR036872">
    <property type="entry name" value="CH_dom_sf"/>
</dbReference>
<dbReference type="InterPro" id="IPR036961">
    <property type="entry name" value="Kinesin_motor_dom_sf"/>
</dbReference>
<organism evidence="9 10">
    <name type="scientific">Dioscorea zingiberensis</name>
    <dbReference type="NCBI Taxonomy" id="325984"/>
    <lineage>
        <taxon>Eukaryota</taxon>
        <taxon>Viridiplantae</taxon>
        <taxon>Streptophyta</taxon>
        <taxon>Embryophyta</taxon>
        <taxon>Tracheophyta</taxon>
        <taxon>Spermatophyta</taxon>
        <taxon>Magnoliopsida</taxon>
        <taxon>Liliopsida</taxon>
        <taxon>Dioscoreales</taxon>
        <taxon>Dioscoreaceae</taxon>
        <taxon>Dioscorea</taxon>
    </lineage>
</organism>
<evidence type="ECO:0000256" key="2">
    <source>
        <dbReference type="ARBA" id="ARBA00022701"/>
    </source>
</evidence>
<feature type="region of interest" description="Disordered" evidence="6">
    <location>
        <begin position="410"/>
        <end position="432"/>
    </location>
</feature>
<comment type="caution">
    <text evidence="9">The sequence shown here is derived from an EMBL/GenBank/DDBJ whole genome shotgun (WGS) entry which is preliminary data.</text>
</comment>
<keyword evidence="2" id="KW-0493">Microtubule</keyword>
<evidence type="ECO:0000256" key="5">
    <source>
        <dbReference type="SAM" id="Coils"/>
    </source>
</evidence>
<dbReference type="InterPro" id="IPR001715">
    <property type="entry name" value="CH_dom"/>
</dbReference>
<evidence type="ECO:0000256" key="1">
    <source>
        <dbReference type="ARBA" id="ARBA00010899"/>
    </source>
</evidence>
<dbReference type="PANTHER" id="PTHR47972:SF39">
    <property type="entry name" value="KINESIN-LIKE PROTEIN KIN-14I"/>
    <property type="match status" value="1"/>
</dbReference>
<dbReference type="GO" id="GO:0007018">
    <property type="term" value="P:microtubule-based movement"/>
    <property type="evidence" value="ECO:0007669"/>
    <property type="project" value="InterPro"/>
</dbReference>
<dbReference type="PANTHER" id="PTHR47972">
    <property type="entry name" value="KINESIN-LIKE PROTEIN KLP-3"/>
    <property type="match status" value="1"/>
</dbReference>
<feature type="domain" description="Kinesin motor" evidence="8">
    <location>
        <begin position="326"/>
        <end position="360"/>
    </location>
</feature>
<comment type="caution">
    <text evidence="4">Lacks conserved residue(s) required for the propagation of feature annotation.</text>
</comment>
<reference evidence="9" key="2">
    <citation type="journal article" date="2022" name="Hortic Res">
        <title>The genome of Dioscorea zingiberensis sheds light on the biosynthesis, origin and evolution of the medicinally important diosgenin saponins.</title>
        <authorList>
            <person name="Li Y."/>
            <person name="Tan C."/>
            <person name="Li Z."/>
            <person name="Guo J."/>
            <person name="Li S."/>
            <person name="Chen X."/>
            <person name="Wang C."/>
            <person name="Dai X."/>
            <person name="Yang H."/>
            <person name="Song W."/>
            <person name="Hou L."/>
            <person name="Xu J."/>
            <person name="Tong Z."/>
            <person name="Xu A."/>
            <person name="Yuan X."/>
            <person name="Wang W."/>
            <person name="Yang Q."/>
            <person name="Chen L."/>
            <person name="Sun Z."/>
            <person name="Wang K."/>
            <person name="Pan B."/>
            <person name="Chen J."/>
            <person name="Bao Y."/>
            <person name="Liu F."/>
            <person name="Qi X."/>
            <person name="Gang D.R."/>
            <person name="Wen J."/>
            <person name="Li J."/>
        </authorList>
    </citation>
    <scope>NUCLEOTIDE SEQUENCE</scope>
    <source>
        <strain evidence="9">Dzin_1.0</strain>
    </source>
</reference>
<feature type="compositionally biased region" description="Gly residues" evidence="6">
    <location>
        <begin position="602"/>
        <end position="611"/>
    </location>
</feature>
<dbReference type="Gene3D" id="3.40.850.10">
    <property type="entry name" value="Kinesin motor domain"/>
    <property type="match status" value="1"/>
</dbReference>
<dbReference type="SMART" id="SM00033">
    <property type="entry name" value="CH"/>
    <property type="match status" value="1"/>
</dbReference>
<proteinExistence type="inferred from homology"/>
<dbReference type="Proteomes" id="UP001085076">
    <property type="component" value="Miscellaneous, Linkage group lg03"/>
</dbReference>
<dbReference type="EMBL" id="JAGGNH010000003">
    <property type="protein sequence ID" value="KAJ0978581.1"/>
    <property type="molecule type" value="Genomic_DNA"/>
</dbReference>
<dbReference type="GO" id="GO:0005524">
    <property type="term" value="F:ATP binding"/>
    <property type="evidence" value="ECO:0007669"/>
    <property type="project" value="InterPro"/>
</dbReference>